<dbReference type="InterPro" id="IPR000998">
    <property type="entry name" value="MAM_dom"/>
</dbReference>
<dbReference type="GO" id="GO:0016020">
    <property type="term" value="C:membrane"/>
    <property type="evidence" value="ECO:0007669"/>
    <property type="project" value="InterPro"/>
</dbReference>
<dbReference type="Gene3D" id="2.60.120.200">
    <property type="match status" value="1"/>
</dbReference>
<comment type="caution">
    <text evidence="2">The sequence shown here is derived from an EMBL/GenBank/DDBJ whole genome shotgun (WGS) entry which is preliminary data.</text>
</comment>
<evidence type="ECO:0000259" key="1">
    <source>
        <dbReference type="PROSITE" id="PS50060"/>
    </source>
</evidence>
<dbReference type="InterPro" id="IPR013320">
    <property type="entry name" value="ConA-like_dom_sf"/>
</dbReference>
<protein>
    <submittedName>
        <fullName evidence="2">MAM and LDL-receptor class A domain-containing protein 2</fullName>
    </submittedName>
</protein>
<organism evidence="2 3">
    <name type="scientific">Elysia marginata</name>
    <dbReference type="NCBI Taxonomy" id="1093978"/>
    <lineage>
        <taxon>Eukaryota</taxon>
        <taxon>Metazoa</taxon>
        <taxon>Spiralia</taxon>
        <taxon>Lophotrochozoa</taxon>
        <taxon>Mollusca</taxon>
        <taxon>Gastropoda</taxon>
        <taxon>Heterobranchia</taxon>
        <taxon>Euthyneura</taxon>
        <taxon>Panpulmonata</taxon>
        <taxon>Sacoglossa</taxon>
        <taxon>Placobranchoidea</taxon>
        <taxon>Plakobranchidae</taxon>
        <taxon>Elysia</taxon>
    </lineage>
</organism>
<keyword evidence="3" id="KW-1185">Reference proteome</keyword>
<dbReference type="SUPFAM" id="SSF49899">
    <property type="entry name" value="Concanavalin A-like lectins/glucanases"/>
    <property type="match status" value="1"/>
</dbReference>
<gene>
    <name evidence="2" type="ORF">ElyMa_000240800</name>
</gene>
<reference evidence="2 3" key="1">
    <citation type="journal article" date="2021" name="Elife">
        <title>Chloroplast acquisition without the gene transfer in kleptoplastic sea slugs, Plakobranchus ocellatus.</title>
        <authorList>
            <person name="Maeda T."/>
            <person name="Takahashi S."/>
            <person name="Yoshida T."/>
            <person name="Shimamura S."/>
            <person name="Takaki Y."/>
            <person name="Nagai Y."/>
            <person name="Toyoda A."/>
            <person name="Suzuki Y."/>
            <person name="Arimoto A."/>
            <person name="Ishii H."/>
            <person name="Satoh N."/>
            <person name="Nishiyama T."/>
            <person name="Hasebe M."/>
            <person name="Maruyama T."/>
            <person name="Minagawa J."/>
            <person name="Obokata J."/>
            <person name="Shigenobu S."/>
        </authorList>
    </citation>
    <scope>NUCLEOTIDE SEQUENCE [LARGE SCALE GENOMIC DNA]</scope>
</reference>
<evidence type="ECO:0000313" key="3">
    <source>
        <dbReference type="Proteomes" id="UP000762676"/>
    </source>
</evidence>
<dbReference type="PANTHER" id="PTHR23282">
    <property type="entry name" value="APICAL ENDOSOMAL GLYCOPROTEIN PRECURSOR"/>
    <property type="match status" value="1"/>
</dbReference>
<dbReference type="Pfam" id="PF00629">
    <property type="entry name" value="MAM"/>
    <property type="match status" value="1"/>
</dbReference>
<proteinExistence type="predicted"/>
<dbReference type="InterPro" id="IPR051560">
    <property type="entry name" value="MAM_domain-containing"/>
</dbReference>
<feature type="domain" description="MAM" evidence="1">
    <location>
        <begin position="14"/>
        <end position="113"/>
    </location>
</feature>
<dbReference type="Proteomes" id="UP000762676">
    <property type="component" value="Unassembled WGS sequence"/>
</dbReference>
<dbReference type="EMBL" id="BMAT01000472">
    <property type="protein sequence ID" value="GFR66942.1"/>
    <property type="molecule type" value="Genomic_DNA"/>
</dbReference>
<dbReference type="PROSITE" id="PS50060">
    <property type="entry name" value="MAM_2"/>
    <property type="match status" value="1"/>
</dbReference>
<evidence type="ECO:0000313" key="2">
    <source>
        <dbReference type="EMBL" id="GFR66942.1"/>
    </source>
</evidence>
<name>A0AAV4F149_9GAST</name>
<sequence length="113" mass="11966">MVTKLSTSACADSYGCDFEQGLCAWSTSLDDPSNPDWQVTSGHVTNTEITPDEDVTLNSPFGQFLYLDTADTAQPGDLAVLTSQELAYGSCLTFYYSMMGDGVGALAVNLTGS</sequence>
<accession>A0AAV4F149</accession>
<dbReference type="CDD" id="cd06263">
    <property type="entry name" value="MAM"/>
    <property type="match status" value="1"/>
</dbReference>
<dbReference type="PANTHER" id="PTHR23282:SF101">
    <property type="entry name" value="MAM DOMAIN-CONTAINING PROTEIN"/>
    <property type="match status" value="1"/>
</dbReference>
<dbReference type="AlphaFoldDB" id="A0AAV4F149"/>